<feature type="region of interest" description="Disordered" evidence="2">
    <location>
        <begin position="310"/>
        <end position="337"/>
    </location>
</feature>
<evidence type="ECO:0000313" key="3">
    <source>
        <dbReference type="EMBL" id="CEM38836.1"/>
    </source>
</evidence>
<accession>A0A0G4H4W8</accession>
<feature type="region of interest" description="Disordered" evidence="2">
    <location>
        <begin position="1173"/>
        <end position="1197"/>
    </location>
</feature>
<feature type="region of interest" description="Disordered" evidence="2">
    <location>
        <begin position="1492"/>
        <end position="1514"/>
    </location>
</feature>
<reference evidence="3" key="1">
    <citation type="submission" date="2014-11" db="EMBL/GenBank/DDBJ databases">
        <authorList>
            <person name="Otto D Thomas"/>
            <person name="Naeem Raeece"/>
        </authorList>
    </citation>
    <scope>NUCLEOTIDE SEQUENCE</scope>
</reference>
<feature type="compositionally biased region" description="Basic and acidic residues" evidence="2">
    <location>
        <begin position="418"/>
        <end position="433"/>
    </location>
</feature>
<feature type="compositionally biased region" description="Basic and acidic residues" evidence="2">
    <location>
        <begin position="1113"/>
        <end position="1125"/>
    </location>
</feature>
<dbReference type="VEuPathDB" id="CryptoDB:Cvel_24688"/>
<protein>
    <submittedName>
        <fullName evidence="3">Uncharacterized protein</fullName>
    </submittedName>
</protein>
<feature type="coiled-coil region" evidence="1">
    <location>
        <begin position="919"/>
        <end position="949"/>
    </location>
</feature>
<feature type="region of interest" description="Disordered" evidence="2">
    <location>
        <begin position="193"/>
        <end position="263"/>
    </location>
</feature>
<feature type="compositionally biased region" description="Basic and acidic residues" evidence="2">
    <location>
        <begin position="1187"/>
        <end position="1197"/>
    </location>
</feature>
<feature type="compositionally biased region" description="Gly residues" evidence="2">
    <location>
        <begin position="311"/>
        <end position="324"/>
    </location>
</feature>
<sequence length="1514" mass="163045">MSGTGILHDDVFEPLLLCKEGGKLEVGERAAFFCRSLDAAKLSVVTAISPSSGFRHRTPAVVLSELLRLHHQRRHLNLGDGLALAAAADGVASPMTMVGLEETETETAEEGKLVQEGEQQGIVQKTGGGQLPNQPGLYLWCRPFFLKDPDHSTLVFLIHLPGAEDPESAHLCAVQLLTIGLALSSTLAYFTPPLTPSSPTRERASVQRTNSPPKKMPPSPSAFRKGLSALSVRRDSALSNREGSGATVAVEEKERDRDERTVTAVPVTASRKERGEPGGLGAHSSFDVFQMMVECSVSLLLHSDKREAALRGGGAEGRPGGGGVRTPPPPVGCSSSSSGANYLSGIGGGDGLWHGSAVSLAERAEEVPFFLWALIDAHTHDIVEAMGQLDPGDSPKAQRLSVRLKSLVSSQTQQQQQEQRRESQRDKEKEKKAAGGGGGAPTLTIFKGGQRDREKAGWDSPELPLPLTEASSRPLSPPSPGGHERAPEEASGAESFVGGWTGVMAGGGLSVEYRDLFCAVFQKKKVAGLPPLEPDIGSSAESAAGGGRRRAGSPFSESGDRERGGVGAPSSSRGGGILSKEAASREQLRALLLSERTLPKTVCGGRPLTPSLLVGLVVELALSLSSLDLSAQPDSSPANPTQQQQQHLACGVMRNPILGLGVGETAHTDGQGKQGGGEKAVKAAGGGGTSQGSPVVLETLYLKALRSEVDSFVGICLSLYDETLEAQGLTVTGTGGGERETEEENDAAADARRDTHPVSVFSVEALFAAHTHARDGALESFRRRCRQVLPSDSSPLWLEKEAELGGEMESRWMRAREMMEKKCREACGGLRGSILEALGEVQREQEKALEASASSASSSSDVISSPGCVGVVAAVREGWRHAVERFLSESEMVGAVGAAASVLAESAVEDPWAVCEVLVGKAEQEQEGLRRLQDRLRKEEEERTRQQGLGRGARDGALESFRRRCRQVLPSDSSPLWLEKEAELGGEMESRWMRAREMMEKKCREACGGLRGSILEALGEVQREQEKALEASASSASSSSDVISSPGCVGVVAAVREGWRHAVERFLSESEMVGAVGAAASVLAESAVEDPWAVCEVLVGKAEQEQEGLRRLQDRLRKEEEERTRQQGLGRGVGGEGRREGGAGASVSEWERRVEEGRKEAALANLRTQLETAKSNASEAVARAGRRQRDAQTRLETERREHAVALERARAESEQMMEMARKREDELRQRLLELQREVSEREARLDGRTAGLLRVGDATRQLSGLLDRLRQSHEEQGAAFAARAEMEKTSIGLRQENLSVRLEREDLKAALSSKVEAVRSEAAESLERSRVSALEEASKLMQSHSEQREELLQRLAESVEEASSLRSRLAEQEAQTSSLKRRLRLRDDVDTETALLKATGDSERKAWEERVRVAEQGREQSEQQLARSKADQFLWQDRVGDLEEALRVLFKAVGGNAAVQKHFKRLMQSLQEDERRVLQSAWRCDVGGAPTPLGVSESCSPSAASCPSSPSHTG</sequence>
<proteinExistence type="predicted"/>
<feature type="region of interest" description="Disordered" evidence="2">
    <location>
        <begin position="661"/>
        <end position="690"/>
    </location>
</feature>
<feature type="region of interest" description="Disordered" evidence="2">
    <location>
        <begin position="529"/>
        <end position="579"/>
    </location>
</feature>
<feature type="region of interest" description="Disordered" evidence="2">
    <location>
        <begin position="405"/>
        <end position="493"/>
    </location>
</feature>
<gene>
    <name evidence="3" type="ORF">Cvel_24688</name>
</gene>
<organism evidence="3">
    <name type="scientific">Chromera velia CCMP2878</name>
    <dbReference type="NCBI Taxonomy" id="1169474"/>
    <lineage>
        <taxon>Eukaryota</taxon>
        <taxon>Sar</taxon>
        <taxon>Alveolata</taxon>
        <taxon>Colpodellida</taxon>
        <taxon>Chromeraceae</taxon>
        <taxon>Chromera</taxon>
    </lineage>
</organism>
<dbReference type="EMBL" id="CDMZ01001882">
    <property type="protein sequence ID" value="CEM38836.1"/>
    <property type="molecule type" value="Genomic_DNA"/>
</dbReference>
<feature type="compositionally biased region" description="Gly residues" evidence="2">
    <location>
        <begin position="672"/>
        <end position="690"/>
    </location>
</feature>
<keyword evidence="1" id="KW-0175">Coiled coil</keyword>
<feature type="region of interest" description="Disordered" evidence="2">
    <location>
        <begin position="1113"/>
        <end position="1152"/>
    </location>
</feature>
<evidence type="ECO:0000256" key="2">
    <source>
        <dbReference type="SAM" id="MobiDB-lite"/>
    </source>
</evidence>
<feature type="region of interest" description="Disordered" evidence="2">
    <location>
        <begin position="730"/>
        <end position="753"/>
    </location>
</feature>
<evidence type="ECO:0000256" key="1">
    <source>
        <dbReference type="SAM" id="Coils"/>
    </source>
</evidence>
<feature type="compositionally biased region" description="Basic and acidic residues" evidence="2">
    <location>
        <begin position="250"/>
        <end position="261"/>
    </location>
</feature>
<feature type="compositionally biased region" description="Low complexity" evidence="2">
    <location>
        <begin position="405"/>
        <end position="417"/>
    </location>
</feature>
<feature type="coiled-coil region" evidence="1">
    <location>
        <begin position="1334"/>
        <end position="1424"/>
    </location>
</feature>
<feature type="compositionally biased region" description="Low complexity" evidence="2">
    <location>
        <begin position="1498"/>
        <end position="1514"/>
    </location>
</feature>
<name>A0A0G4H4W8_9ALVE</name>